<dbReference type="Proteomes" id="UP000002320">
    <property type="component" value="Unassembled WGS sequence"/>
</dbReference>
<sequence length="251" mass="28763">MIHSVQHQGPPLDQSHVGGSFMVATPCAHVYSRKAEYFSKKGRYDEAMECHRKTVTNLDLALKISPPSTVILESLQIQKKYHLKQVESLKLKKQQHERYMKALEYQRRRNPEYLAQQMEKLDKYNELQIAIYHNLDDTDTLLESLQKSRLGGQPEPAAGKAPVDELISLNHALHLLIHKMAQNFDEYATENENLKEKLRLYEKETENQPAVANSLETGRDALEAIEFHSQELPALAPLELPSFDVSGFENN</sequence>
<dbReference type="OMA" id="QVAIYHN"/>
<evidence type="ECO:0000313" key="5">
    <source>
        <dbReference type="Proteomes" id="UP000002320"/>
    </source>
</evidence>
<feature type="domain" description="Nuclear receptor-binding factor 2 MIT" evidence="2">
    <location>
        <begin position="28"/>
        <end position="93"/>
    </location>
</feature>
<accession>B0X118</accession>
<reference evidence="3" key="1">
    <citation type="submission" date="2007-03" db="EMBL/GenBank/DDBJ databases">
        <title>Annotation of Culex pipiens quinquefasciatus.</title>
        <authorList>
            <consortium name="The Broad Institute Genome Sequencing Platform"/>
            <person name="Atkinson P.W."/>
            <person name="Hemingway J."/>
            <person name="Christensen B.M."/>
            <person name="Higgs S."/>
            <person name="Kodira C."/>
            <person name="Hannick L."/>
            <person name="Megy K."/>
            <person name="O'Leary S."/>
            <person name="Pearson M."/>
            <person name="Haas B.J."/>
            <person name="Mauceli E."/>
            <person name="Wortman J.R."/>
            <person name="Lee N.H."/>
            <person name="Guigo R."/>
            <person name="Stanke M."/>
            <person name="Alvarado L."/>
            <person name="Amedeo P."/>
            <person name="Antoine C.H."/>
            <person name="Arensburger P."/>
            <person name="Bidwell S.L."/>
            <person name="Crawford M."/>
            <person name="Camaro F."/>
            <person name="Devon K."/>
            <person name="Engels R."/>
            <person name="Hammond M."/>
            <person name="Howarth C."/>
            <person name="Koehrsen M."/>
            <person name="Lawson D."/>
            <person name="Montgomery P."/>
            <person name="Nene V."/>
            <person name="Nusbaum C."/>
            <person name="Puiu D."/>
            <person name="Romero-Severson J."/>
            <person name="Severson D.W."/>
            <person name="Shumway M."/>
            <person name="Sisk P."/>
            <person name="Stolte C."/>
            <person name="Zeng Q."/>
            <person name="Eisenstadt E."/>
            <person name="Fraser-Liggett C."/>
            <person name="Strausberg R."/>
            <person name="Galagan J."/>
            <person name="Birren B."/>
            <person name="Collins F.H."/>
        </authorList>
    </citation>
    <scope>NUCLEOTIDE SEQUENCE [LARGE SCALE GENOMIC DNA]</scope>
    <source>
        <strain evidence="3">JHB</strain>
    </source>
</reference>
<dbReference type="EnsemblMetazoa" id="CPIJ013216-RA">
    <property type="protein sequence ID" value="CPIJ013216-PA"/>
    <property type="gene ID" value="CPIJ013216"/>
</dbReference>
<dbReference type="Pfam" id="PF17169">
    <property type="entry name" value="NRBF2_MIT"/>
    <property type="match status" value="1"/>
</dbReference>
<evidence type="ECO:0000313" key="4">
    <source>
        <dbReference type="EnsemblMetazoa" id="CPIJ013216-PA"/>
    </source>
</evidence>
<dbReference type="VEuPathDB" id="VectorBase:CQUJHB004661"/>
<dbReference type="STRING" id="7176.B0X118"/>
<organism>
    <name type="scientific">Culex quinquefasciatus</name>
    <name type="common">Southern house mosquito</name>
    <name type="synonym">Culex pungens</name>
    <dbReference type="NCBI Taxonomy" id="7176"/>
    <lineage>
        <taxon>Eukaryota</taxon>
        <taxon>Metazoa</taxon>
        <taxon>Ecdysozoa</taxon>
        <taxon>Arthropoda</taxon>
        <taxon>Hexapoda</taxon>
        <taxon>Insecta</taxon>
        <taxon>Pterygota</taxon>
        <taxon>Neoptera</taxon>
        <taxon>Endopterygota</taxon>
        <taxon>Diptera</taxon>
        <taxon>Nematocera</taxon>
        <taxon>Culicoidea</taxon>
        <taxon>Culicidae</taxon>
        <taxon>Culicinae</taxon>
        <taxon>Culicini</taxon>
        <taxon>Culex</taxon>
        <taxon>Culex</taxon>
    </lineage>
</organism>
<dbReference type="InParanoid" id="B0X118"/>
<dbReference type="InterPro" id="IPR039679">
    <property type="entry name" value="NRBF2"/>
</dbReference>
<dbReference type="PANTHER" id="PTHR14964">
    <property type="entry name" value="NUCLEAR RECEPTOR BINDING FACTOR 2"/>
    <property type="match status" value="1"/>
</dbReference>
<dbReference type="EMBL" id="DS232250">
    <property type="protein sequence ID" value="EDS38410.1"/>
    <property type="molecule type" value="Genomic_DNA"/>
</dbReference>
<dbReference type="HOGENOM" id="CLU_1108015_0_0_1"/>
<reference evidence="4" key="2">
    <citation type="submission" date="2021-02" db="UniProtKB">
        <authorList>
            <consortium name="EnsemblMetazoa"/>
        </authorList>
    </citation>
    <scope>IDENTIFICATION</scope>
    <source>
        <strain evidence="4">JHB</strain>
    </source>
</reference>
<dbReference type="InterPro" id="IPR033393">
    <property type="entry name" value="NRBF2_MIT"/>
</dbReference>
<dbReference type="AlphaFoldDB" id="B0X118"/>
<dbReference type="GO" id="GO:0006914">
    <property type="term" value="P:autophagy"/>
    <property type="evidence" value="ECO:0007669"/>
    <property type="project" value="InterPro"/>
</dbReference>
<protein>
    <recommendedName>
        <fullName evidence="2">Nuclear receptor-binding factor 2 MIT domain-containing protein</fullName>
    </recommendedName>
</protein>
<keyword evidence="1" id="KW-0175">Coiled coil</keyword>
<dbReference type="eggNOG" id="ENOG502S4Y2">
    <property type="taxonomic scope" value="Eukaryota"/>
</dbReference>
<name>B0X118_CULQU</name>
<dbReference type="PANTHER" id="PTHR14964:SF2">
    <property type="entry name" value="NUCLEAR RECEPTOR-BINDING FACTOR 2"/>
    <property type="match status" value="1"/>
</dbReference>
<evidence type="ECO:0000259" key="2">
    <source>
        <dbReference type="Pfam" id="PF17169"/>
    </source>
</evidence>
<dbReference type="Gene3D" id="1.20.58.80">
    <property type="entry name" value="Phosphotransferase system, lactose/cellobiose-type IIA subunit"/>
    <property type="match status" value="1"/>
</dbReference>
<proteinExistence type="predicted"/>
<keyword evidence="5" id="KW-1185">Reference proteome</keyword>
<dbReference type="VEuPathDB" id="VectorBase:CPIJ013216"/>
<feature type="coiled-coil region" evidence="1">
    <location>
        <begin position="177"/>
        <end position="204"/>
    </location>
</feature>
<evidence type="ECO:0000313" key="3">
    <source>
        <dbReference type="EMBL" id="EDS38410.1"/>
    </source>
</evidence>
<dbReference type="SUPFAM" id="SSF140361">
    <property type="entry name" value="MIT domain-like"/>
    <property type="match status" value="1"/>
</dbReference>
<gene>
    <name evidence="4" type="primary">6046088</name>
    <name evidence="3" type="ORF">CpipJ_CPIJ013216</name>
</gene>
<dbReference type="OrthoDB" id="3694230at2759"/>
<evidence type="ECO:0000256" key="1">
    <source>
        <dbReference type="SAM" id="Coils"/>
    </source>
</evidence>
<dbReference type="KEGG" id="cqu:CpipJ_CPIJ013216"/>